<organism evidence="4">
    <name type="scientific">Noccaea caerulescens</name>
    <name type="common">Alpine penny-cress</name>
    <name type="synonym">Thlaspi caerulescens</name>
    <dbReference type="NCBI Taxonomy" id="107243"/>
    <lineage>
        <taxon>Eukaryota</taxon>
        <taxon>Viridiplantae</taxon>
        <taxon>Streptophyta</taxon>
        <taxon>Embryophyta</taxon>
        <taxon>Tracheophyta</taxon>
        <taxon>Spermatophyta</taxon>
        <taxon>Magnoliopsida</taxon>
        <taxon>eudicotyledons</taxon>
        <taxon>Gunneridae</taxon>
        <taxon>Pentapetalae</taxon>
        <taxon>rosids</taxon>
        <taxon>malvids</taxon>
        <taxon>Brassicales</taxon>
        <taxon>Brassicaceae</taxon>
        <taxon>Coluteocarpeae</taxon>
        <taxon>Noccaea</taxon>
    </lineage>
</organism>
<evidence type="ECO:0000313" key="4">
    <source>
        <dbReference type="EMBL" id="JAU87434.1"/>
    </source>
</evidence>
<dbReference type="InterPro" id="IPR005512">
    <property type="entry name" value="PRONE_dom"/>
</dbReference>
<feature type="domain" description="PRONE" evidence="3">
    <location>
        <begin position="79"/>
        <end position="214"/>
    </location>
</feature>
<dbReference type="AlphaFoldDB" id="A0A1J3J4I2"/>
<proteinExistence type="predicted"/>
<dbReference type="GO" id="GO:0005085">
    <property type="term" value="F:guanyl-nucleotide exchange factor activity"/>
    <property type="evidence" value="ECO:0007669"/>
    <property type="project" value="UniProtKB-UniRule"/>
</dbReference>
<protein>
    <submittedName>
        <fullName evidence="4">Rop guanine nucleotide exchange factor 12</fullName>
    </submittedName>
</protein>
<name>A0A1J3J4I2_NOCCA</name>
<sequence>MVRASEQEQEGYRSRLFNFKWRNNDNNVGRHAKSVSVETGLDEAANGSQEVEQLTIIHPNGGPPHSRSVADEAALAAAQAREKQLLADMEQMKERFSKLLLGEDNSGGGKGVSSALALSNAITNLSGRIRTFLASGPSPLDIYIYISSDINQLVFFFLLVASVFGEQRRLEPMAAERRARWRREIDWLLSVTNYVVEFAPSQQKNKDGTDMEVS</sequence>
<dbReference type="PROSITE" id="PS51334">
    <property type="entry name" value="PRONE"/>
    <property type="match status" value="1"/>
</dbReference>
<dbReference type="EMBL" id="GEVM01018504">
    <property type="protein sequence ID" value="JAU87434.1"/>
    <property type="molecule type" value="Transcribed_RNA"/>
</dbReference>
<evidence type="ECO:0000256" key="2">
    <source>
        <dbReference type="PROSITE-ProRule" id="PRU00663"/>
    </source>
</evidence>
<gene>
    <name evidence="4" type="ORF">MP_TR20002_c0_g1_i1_g.57130</name>
</gene>
<evidence type="ECO:0000259" key="3">
    <source>
        <dbReference type="PROSITE" id="PS51334"/>
    </source>
</evidence>
<evidence type="ECO:0000256" key="1">
    <source>
        <dbReference type="ARBA" id="ARBA00022658"/>
    </source>
</evidence>
<dbReference type="Gene3D" id="1.20.58.2010">
    <property type="entry name" value="PRONE domain, subdomain 1"/>
    <property type="match status" value="1"/>
</dbReference>
<accession>A0A1J3J4I2</accession>
<dbReference type="Pfam" id="PF03759">
    <property type="entry name" value="PRONE"/>
    <property type="match status" value="2"/>
</dbReference>
<dbReference type="InterPro" id="IPR038937">
    <property type="entry name" value="RopGEF"/>
</dbReference>
<reference evidence="4" key="1">
    <citation type="submission" date="2016-07" db="EMBL/GenBank/DDBJ databases">
        <title>De novo transcriptome assembly of four accessions of the metal hyperaccumulator plant Noccaea caerulescens.</title>
        <authorList>
            <person name="Blande D."/>
            <person name="Halimaa P."/>
            <person name="Tervahauta A.I."/>
            <person name="Aarts M.G."/>
            <person name="Karenlampi S.O."/>
        </authorList>
    </citation>
    <scope>NUCLEOTIDE SEQUENCE</scope>
</reference>
<keyword evidence="1 2" id="KW-0344">Guanine-nucleotide releasing factor</keyword>
<dbReference type="PANTHER" id="PTHR33101">
    <property type="entry name" value="ROP GUANINE NUCLEOTIDE EXCHANGE FACTOR 1"/>
    <property type="match status" value="1"/>
</dbReference>
<dbReference type="PANTHER" id="PTHR33101:SF10">
    <property type="entry name" value="ROP GUANINE NUCLEOTIDE EXCHANGE FACTOR 12"/>
    <property type="match status" value="1"/>
</dbReference>